<dbReference type="Pfam" id="PF09206">
    <property type="entry name" value="ArabFuran-catal"/>
    <property type="match status" value="1"/>
</dbReference>
<reference evidence="2 3" key="1">
    <citation type="submission" date="2024-03" db="EMBL/GenBank/DDBJ databases">
        <title>Aureococcus anophagefferens CCMP1851 and Kratosvirus quantuckense: Draft genome of a second virus-susceptible host strain in the model system.</title>
        <authorList>
            <person name="Chase E."/>
            <person name="Truchon A.R."/>
            <person name="Schepens W."/>
            <person name="Wilhelm S.W."/>
        </authorList>
    </citation>
    <scope>NUCLEOTIDE SEQUENCE [LARGE SCALE GENOMIC DNA]</scope>
    <source>
        <strain evidence="2 3">CCMP1851</strain>
    </source>
</reference>
<dbReference type="PANTHER" id="PTHR39447">
    <property type="entry name" value="ALPHA-L-ARABINOFURANOSIDASE B"/>
    <property type="match status" value="1"/>
</dbReference>
<comment type="caution">
    <text evidence="2">The sequence shown here is derived from an EMBL/GenBank/DDBJ whole genome shotgun (WGS) entry which is preliminary data.</text>
</comment>
<dbReference type="PANTHER" id="PTHR39447:SF2">
    <property type="entry name" value="ALPHA-L-ARABINOFURANOSIDASE B"/>
    <property type="match status" value="1"/>
</dbReference>
<feature type="domain" description="Alpha-L-arabinofuranosidase B catalytic" evidence="1">
    <location>
        <begin position="83"/>
        <end position="130"/>
    </location>
</feature>
<proteinExistence type="predicted"/>
<dbReference type="SUPFAM" id="SSF49899">
    <property type="entry name" value="Concanavalin A-like lectins/glucanases"/>
    <property type="match status" value="1"/>
</dbReference>
<dbReference type="InterPro" id="IPR038964">
    <property type="entry name" value="ABFB"/>
</dbReference>
<dbReference type="InterPro" id="IPR013320">
    <property type="entry name" value="ConA-like_dom_sf"/>
</dbReference>
<evidence type="ECO:0000313" key="2">
    <source>
        <dbReference type="EMBL" id="KAK7230482.1"/>
    </source>
</evidence>
<protein>
    <submittedName>
        <fullName evidence="2">Alpha-L-arabinofuranosidase</fullName>
    </submittedName>
</protein>
<evidence type="ECO:0000259" key="1">
    <source>
        <dbReference type="Pfam" id="PF09206"/>
    </source>
</evidence>
<dbReference type="InterPro" id="IPR015289">
    <property type="entry name" value="A-L-arabinofuranosidase_B_cat"/>
</dbReference>
<name>A0ABR1FGP6_AURAN</name>
<dbReference type="Gene3D" id="2.60.120.200">
    <property type="match status" value="1"/>
</dbReference>
<organism evidence="2 3">
    <name type="scientific">Aureococcus anophagefferens</name>
    <name type="common">Harmful bloom alga</name>
    <dbReference type="NCBI Taxonomy" id="44056"/>
    <lineage>
        <taxon>Eukaryota</taxon>
        <taxon>Sar</taxon>
        <taxon>Stramenopiles</taxon>
        <taxon>Ochrophyta</taxon>
        <taxon>Pelagophyceae</taxon>
        <taxon>Pelagomonadales</taxon>
        <taxon>Pelagomonadaceae</taxon>
        <taxon>Aureococcus</taxon>
    </lineage>
</organism>
<accession>A0ABR1FGP6</accession>
<dbReference type="EMBL" id="JBBJCI010000429">
    <property type="protein sequence ID" value="KAK7230482.1"/>
    <property type="molecule type" value="Genomic_DNA"/>
</dbReference>
<keyword evidence="3" id="KW-1185">Reference proteome</keyword>
<sequence length="132" mass="13721">MEAVYFGNANGGLNHGGAGDGRRPEFREISAGRAAERRFGDATLGDRTVGDGPWIMADMENALWGADRVKSNESTIDHDVVTAMGALLLGVGGDNSNRAVGTFYEGAVVSHYTTDATDAAVQANIVAAGYGK</sequence>
<gene>
    <name evidence="2" type="primary">abfB</name>
    <name evidence="2" type="ORF">SO694_00176035</name>
</gene>
<evidence type="ECO:0000313" key="3">
    <source>
        <dbReference type="Proteomes" id="UP001363151"/>
    </source>
</evidence>
<dbReference type="Proteomes" id="UP001363151">
    <property type="component" value="Unassembled WGS sequence"/>
</dbReference>